<feature type="transmembrane region" description="Helical" evidence="1">
    <location>
        <begin position="357"/>
        <end position="381"/>
    </location>
</feature>
<evidence type="ECO:0000256" key="1">
    <source>
        <dbReference type="SAM" id="Phobius"/>
    </source>
</evidence>
<feature type="transmembrane region" description="Helical" evidence="1">
    <location>
        <begin position="202"/>
        <end position="224"/>
    </location>
</feature>
<dbReference type="AlphaFoldDB" id="A0A1H0BNR3"/>
<feature type="domain" description="DUF112" evidence="2">
    <location>
        <begin position="20"/>
        <end position="441"/>
    </location>
</feature>
<feature type="transmembrane region" description="Helical" evidence="1">
    <location>
        <begin position="20"/>
        <end position="49"/>
    </location>
</feature>
<feature type="transmembrane region" description="Helical" evidence="1">
    <location>
        <begin position="152"/>
        <end position="182"/>
    </location>
</feature>
<reference evidence="3 4" key="1">
    <citation type="submission" date="2016-10" db="EMBL/GenBank/DDBJ databases">
        <authorList>
            <person name="de Groot N.N."/>
        </authorList>
    </citation>
    <scope>NUCLEOTIDE SEQUENCE [LARGE SCALE GENOMIC DNA]</scope>
    <source>
        <strain evidence="3 4">CGMCC 1.3442</strain>
    </source>
</reference>
<keyword evidence="4" id="KW-1185">Reference proteome</keyword>
<dbReference type="InterPro" id="IPR002823">
    <property type="entry name" value="DUF112_TM"/>
</dbReference>
<feature type="transmembrane region" description="Helical" evidence="1">
    <location>
        <begin position="61"/>
        <end position="82"/>
    </location>
</feature>
<keyword evidence="1" id="KW-0812">Transmembrane</keyword>
<evidence type="ECO:0000313" key="3">
    <source>
        <dbReference type="EMBL" id="SDN47307.1"/>
    </source>
</evidence>
<dbReference type="RefSeq" id="WP_093856753.1">
    <property type="nucleotide sequence ID" value="NZ_BJVZ01000008.1"/>
</dbReference>
<keyword evidence="1" id="KW-0472">Membrane</keyword>
<dbReference type="Pfam" id="PF01970">
    <property type="entry name" value="TctA"/>
    <property type="match status" value="1"/>
</dbReference>
<feature type="transmembrane region" description="Helical" evidence="1">
    <location>
        <begin position="464"/>
        <end position="489"/>
    </location>
</feature>
<proteinExistence type="predicted"/>
<gene>
    <name evidence="3" type="ORF">SAMN05216498_2327</name>
</gene>
<organism evidence="3 4">
    <name type="scientific">Tenuibacillus multivorans</name>
    <dbReference type="NCBI Taxonomy" id="237069"/>
    <lineage>
        <taxon>Bacteria</taxon>
        <taxon>Bacillati</taxon>
        <taxon>Bacillota</taxon>
        <taxon>Bacilli</taxon>
        <taxon>Bacillales</taxon>
        <taxon>Bacillaceae</taxon>
        <taxon>Tenuibacillus</taxon>
    </lineage>
</organism>
<dbReference type="EMBL" id="FNIG01000005">
    <property type="protein sequence ID" value="SDN47307.1"/>
    <property type="molecule type" value="Genomic_DNA"/>
</dbReference>
<feature type="transmembrane region" description="Helical" evidence="1">
    <location>
        <begin position="417"/>
        <end position="444"/>
    </location>
</feature>
<feature type="transmembrane region" description="Helical" evidence="1">
    <location>
        <begin position="324"/>
        <end position="345"/>
    </location>
</feature>
<accession>A0A1H0BNR3</accession>
<dbReference type="PANTHER" id="PTHR35342">
    <property type="entry name" value="TRICARBOXYLIC TRANSPORT PROTEIN"/>
    <property type="match status" value="1"/>
</dbReference>
<keyword evidence="1" id="KW-1133">Transmembrane helix</keyword>
<evidence type="ECO:0000313" key="4">
    <source>
        <dbReference type="Proteomes" id="UP000199334"/>
    </source>
</evidence>
<dbReference type="OrthoDB" id="9781349at2"/>
<feature type="transmembrane region" description="Helical" evidence="1">
    <location>
        <begin position="393"/>
        <end position="410"/>
    </location>
</feature>
<feature type="transmembrane region" description="Helical" evidence="1">
    <location>
        <begin position="118"/>
        <end position="140"/>
    </location>
</feature>
<dbReference type="Proteomes" id="UP000199334">
    <property type="component" value="Unassembled WGS sequence"/>
</dbReference>
<dbReference type="PANTHER" id="PTHR35342:SF5">
    <property type="entry name" value="TRICARBOXYLIC TRANSPORT PROTEIN"/>
    <property type="match status" value="1"/>
</dbReference>
<name>A0A1H0BNR3_9BACI</name>
<evidence type="ECO:0000259" key="2">
    <source>
        <dbReference type="Pfam" id="PF01970"/>
    </source>
</evidence>
<sequence length="496" mass="52174">MDILQLLYEGFLSAITVENIFAAALGALLGTVVGILPGLGASATIAIMIPVAFTLPSDSGLIMMIAVYYGAMYGASTTAILLKMPGAPSTVVSTLDGYPLAQQGKAGPAISITAIGSFYGSIISLLGVMFLTVPLSTFALRFGPVEYTAVMIFALLMAATLIGNSVLKGLFSIGLGVAFSLIGTDLQTGVSRFTLGIDHLLSGIDMIVVIIGIFGIGEVFYYLVTQRRGGKSGKRLALKGSLIPTKSDFKESIPPFFRGSIIGFVSGLLPGSGSTIASFLSYSTEKRLSKTPERFGKGAMQGLASVDTANNASVGGALVPMFSLGIPGSGTTAVLLGALMMYGVSPGPSFITSEADLFWTIVASAFIANVVLIILNLPLIPLFVKVLDIPTKYLMPIVLVIAVTGCYTLNGSFTDVWLVFLFGIIGFFMRVGGLSPAIFVLAIVLGEDFERYFRQALITERGDFTAFVTSPISLILLLVAVIVVSFDIFKTVKQKK</sequence>
<protein>
    <submittedName>
        <fullName evidence="3">Putative tricarboxylic transport membrane protein</fullName>
    </submittedName>
</protein>
<dbReference type="STRING" id="237069.SAMN05216498_2327"/>